<dbReference type="FunFam" id="2.130.10.10:FF:000031">
    <property type="entry name" value="Splicing factor 3b subunit 3"/>
    <property type="match status" value="1"/>
</dbReference>
<evidence type="ECO:0000256" key="2">
    <source>
        <dbReference type="ARBA" id="ARBA00022664"/>
    </source>
</evidence>
<proteinExistence type="inferred from homology"/>
<accession>A0A161HHZ2</accession>
<dbReference type="RefSeq" id="XP_018734404.1">
    <property type="nucleotide sequence ID" value="XM_018878429.1"/>
</dbReference>
<dbReference type="PANTHER" id="PTHR10644">
    <property type="entry name" value="DNA REPAIR/RNA PROCESSING CPSF FAMILY"/>
    <property type="match status" value="1"/>
</dbReference>
<organism evidence="10 11">
    <name type="scientific">Sugiyamaella lignohabitans</name>
    <dbReference type="NCBI Taxonomy" id="796027"/>
    <lineage>
        <taxon>Eukaryota</taxon>
        <taxon>Fungi</taxon>
        <taxon>Dikarya</taxon>
        <taxon>Ascomycota</taxon>
        <taxon>Saccharomycotina</taxon>
        <taxon>Dipodascomycetes</taxon>
        <taxon>Dipodascales</taxon>
        <taxon>Trichomonascaceae</taxon>
        <taxon>Sugiyamaella</taxon>
    </lineage>
</organism>
<dbReference type="EMBL" id="CP014501">
    <property type="protein sequence ID" value="ANB11927.1"/>
    <property type="molecule type" value="Genomic_DNA"/>
</dbReference>
<dbReference type="InterPro" id="IPR018846">
    <property type="entry name" value="Beta-prop_RSE1/DDB1/CPSF1_1st"/>
</dbReference>
<dbReference type="SUPFAM" id="SSF50978">
    <property type="entry name" value="WD40 repeat-like"/>
    <property type="match status" value="2"/>
</dbReference>
<evidence type="ECO:0000259" key="8">
    <source>
        <dbReference type="Pfam" id="PF10433"/>
    </source>
</evidence>
<dbReference type="Gene3D" id="2.130.10.10">
    <property type="entry name" value="YVTN repeat-like/Quinoprotein amine dehydrogenase"/>
    <property type="match status" value="3"/>
</dbReference>
<dbReference type="AlphaFoldDB" id="A0A161HHZ2"/>
<feature type="domain" description="RSE1/DDB1/CPSF1 C-terminal" evidence="7">
    <location>
        <begin position="874"/>
        <end position="1191"/>
    </location>
</feature>
<evidence type="ECO:0000256" key="4">
    <source>
        <dbReference type="ARBA" id="ARBA00023187"/>
    </source>
</evidence>
<comment type="subcellular location">
    <subcellularLocation>
        <location evidence="1">Nucleus</location>
    </subcellularLocation>
</comment>
<evidence type="ECO:0000256" key="5">
    <source>
        <dbReference type="ARBA" id="ARBA00023242"/>
    </source>
</evidence>
<evidence type="ECO:0000313" key="10">
    <source>
        <dbReference type="EMBL" id="ANB11927.1"/>
    </source>
</evidence>
<dbReference type="GeneID" id="30033353"/>
<evidence type="ECO:0000256" key="1">
    <source>
        <dbReference type="ARBA" id="ARBA00004123"/>
    </source>
</evidence>
<evidence type="ECO:0000256" key="3">
    <source>
        <dbReference type="ARBA" id="ARBA00022728"/>
    </source>
</evidence>
<keyword evidence="11" id="KW-1185">Reference proteome</keyword>
<keyword evidence="2" id="KW-0507">mRNA processing</keyword>
<dbReference type="GO" id="GO:0003676">
    <property type="term" value="F:nucleic acid binding"/>
    <property type="evidence" value="ECO:0007669"/>
    <property type="project" value="InterPro"/>
</dbReference>
<dbReference type="InterPro" id="IPR058543">
    <property type="entry name" value="Beta-prop_RSE1/DDB1/CPSF1_2nd"/>
</dbReference>
<comment type="similarity">
    <text evidence="6">Belongs to the RSE1 family.</text>
</comment>
<keyword evidence="3" id="KW-0747">Spliceosome</keyword>
<dbReference type="Proteomes" id="UP000189580">
    <property type="component" value="Chromosome a"/>
</dbReference>
<evidence type="ECO:0000259" key="9">
    <source>
        <dbReference type="Pfam" id="PF23726"/>
    </source>
</evidence>
<feature type="domain" description="RSE1/DDB1/CPSF1 first beta-propeller" evidence="8">
    <location>
        <begin position="15"/>
        <end position="448"/>
    </location>
</feature>
<sequence>MSLALYSLTLQKPGAITASIVGQFSGNRNQEIVVARGSWLELLKPDPNLGQLRSVLSYNCFGILRSLQTFRIAGSTKDNIVIGSDSGRIAILEYDEKKNTFKQIHLETFGKTGVRRIVPGQYLAVDPKGRATMIASVERNKIVYVLNRDAQLNITISSPLEAHTVKSLVYALISVDVGYDNPVFAAIECDYDDDKVYSSKLSAKVYRKKYGHDPSGELDDEDVDMEDDVPPMRRKKLTYYELDLGLNHVVRKWTDRIDSTANILVQVPGGNDGPSGVLVASDNTITYKHLNNPSHTVPIPKRRRKNYEIPAVKDETNGHTSSEFSDPDYESPVYIVSALVHKMRGAFFFLLQSNYGDVYKLWLDHDGQSVQKMYIKYFDTIPLTVSLNILKSGFLFSASESGDHLFYQFEKLGDNDDETEFTSVDEYKLKDIVFTPKPLDNIQLVDRITALNPLLQTQVANLTGDDAPQIYTITGQSNHSSLRKLEHGLLVNEIVSTELPAAPIGLWTTKVTSDDEFDKYIVLSFSNETLVLSIGASVEEVNDSAFLTSISTILVQQLGRDSLLQVHSRGVRHITANKEVNEWEPPVGTSILCASSNNSQVAVGLSSNEIVYFEVDEEGNLNEYEDHKELSESPISIAIGDIPAGRVRSPFLAVGTVDSTIRILSLDLDTTLDTLSVQALSANPSSIRIMNMDDTGFVYLHIGLENGVYIMSILDSVTGELSDTRTRFLGPRRVQLFKGKTSGVLDANGEYQGSDEIVLALSTKPWIGYTRNLSFDMVPLSYVPLSYASGFSSQDCPQGIVSVGGNMLRIFTIDSVEEKINQAKTDLKYTPRRMAENSFSNNFYVIETENNTVPDVYDQVPVDGVYNKRDSQWASSISVIDPLSQSVLSRIHLEENEAAFSIANCRFESHDAEYLIVGTAKDQIMLPQSNSGSFIRVYEYVDNGLKFLHKTAVESVPIALLEFQGRLVAGIGGKLRIYDLGLKQLLRKCEEDLGLNNIMTLNTQGNRIVVGDIRSSLTFVVYKEKENRLIPFADDPVARHITCAVMLDYDTVAAGDRFGNIFVLQCPKTISDASDEDGYGTFIRSQGHFLNGQASKLELVTHYYLEDIPTSLQRASLVSGGNECIICSGLQGTIAAFVPLTSKQDVKFFAQLENLLRENDVPIAGRDHMMYRSYYAPVKSTFDGDLCERFATLSHDKQEQIAASLDRTVREIERKVADVRVRAAF</sequence>
<dbReference type="InterPro" id="IPR004871">
    <property type="entry name" value="RSE1/DDB1/CPSF1_C"/>
</dbReference>
<dbReference type="Pfam" id="PF03178">
    <property type="entry name" value="CPSF_A"/>
    <property type="match status" value="1"/>
</dbReference>
<dbReference type="InterPro" id="IPR050358">
    <property type="entry name" value="RSE1/DDB1/CFT1"/>
</dbReference>
<keyword evidence="4" id="KW-0508">mRNA splicing</keyword>
<dbReference type="GO" id="GO:0005681">
    <property type="term" value="C:spliceosomal complex"/>
    <property type="evidence" value="ECO:0007669"/>
    <property type="project" value="UniProtKB-KW"/>
</dbReference>
<reference evidence="10 11" key="1">
    <citation type="submission" date="2016-02" db="EMBL/GenBank/DDBJ databases">
        <title>Complete genome sequence and transcriptome regulation of the pentose utilising yeast Sugiyamaella lignohabitans.</title>
        <authorList>
            <person name="Bellasio M."/>
            <person name="Peymann A."/>
            <person name="Valli M."/>
            <person name="Sipitzky M."/>
            <person name="Graf A."/>
            <person name="Sauer M."/>
            <person name="Marx H."/>
            <person name="Mattanovich D."/>
        </authorList>
    </citation>
    <scope>NUCLEOTIDE SEQUENCE [LARGE SCALE GENOMIC DNA]</scope>
    <source>
        <strain evidence="10 11">CBS 10342</strain>
    </source>
</reference>
<feature type="domain" description="RSE1/DDB1/CPSF1 second beta-propeller" evidence="9">
    <location>
        <begin position="492"/>
        <end position="813"/>
    </location>
</feature>
<evidence type="ECO:0000259" key="7">
    <source>
        <dbReference type="Pfam" id="PF03178"/>
    </source>
</evidence>
<gene>
    <name evidence="10" type="primary">RSE1</name>
    <name evidence="10" type="ORF">AWJ20_154</name>
</gene>
<protein>
    <submittedName>
        <fullName evidence="10">Rse1p</fullName>
    </submittedName>
</protein>
<dbReference type="InterPro" id="IPR036322">
    <property type="entry name" value="WD40_repeat_dom_sf"/>
</dbReference>
<dbReference type="Pfam" id="PF10433">
    <property type="entry name" value="Beta-prop_RSE1_1st"/>
    <property type="match status" value="1"/>
</dbReference>
<dbReference type="KEGG" id="slb:AWJ20_154"/>
<name>A0A161HHZ2_9ASCO</name>
<dbReference type="Pfam" id="PF23726">
    <property type="entry name" value="Beta-prop_RSE1_2nd"/>
    <property type="match status" value="1"/>
</dbReference>
<dbReference type="GO" id="GO:0008380">
    <property type="term" value="P:RNA splicing"/>
    <property type="evidence" value="ECO:0007669"/>
    <property type="project" value="UniProtKB-KW"/>
</dbReference>
<dbReference type="GO" id="GO:0006397">
    <property type="term" value="P:mRNA processing"/>
    <property type="evidence" value="ECO:0007669"/>
    <property type="project" value="UniProtKB-KW"/>
</dbReference>
<dbReference type="InterPro" id="IPR015943">
    <property type="entry name" value="WD40/YVTN_repeat-like_dom_sf"/>
</dbReference>
<keyword evidence="5" id="KW-0539">Nucleus</keyword>
<evidence type="ECO:0000256" key="6">
    <source>
        <dbReference type="ARBA" id="ARBA00038266"/>
    </source>
</evidence>
<evidence type="ECO:0000313" key="11">
    <source>
        <dbReference type="Proteomes" id="UP000189580"/>
    </source>
</evidence>
<dbReference type="OrthoDB" id="436637at2759"/>